<dbReference type="SMART" id="SM00053">
    <property type="entry name" value="DYNc"/>
    <property type="match status" value="1"/>
</dbReference>
<dbReference type="InterPro" id="IPR022812">
    <property type="entry name" value="Dynamin"/>
</dbReference>
<dbReference type="STRING" id="595528.A0A0D2WSL0"/>
<dbReference type="GO" id="GO:0008289">
    <property type="term" value="F:lipid binding"/>
    <property type="evidence" value="ECO:0007669"/>
    <property type="project" value="UniProtKB-KW"/>
</dbReference>
<keyword evidence="15" id="KW-0472">Membrane</keyword>
<dbReference type="Pfam" id="PF00350">
    <property type="entry name" value="Dynamin_N"/>
    <property type="match status" value="1"/>
</dbReference>
<feature type="domain" description="Dynamin-type G" evidence="21">
    <location>
        <begin position="427"/>
        <end position="703"/>
    </location>
</feature>
<dbReference type="InParanoid" id="A0A0D2WSL0"/>
<keyword evidence="7" id="KW-0999">Mitochondrion inner membrane</keyword>
<dbReference type="Proteomes" id="UP000008743">
    <property type="component" value="Unassembled WGS sequence"/>
</dbReference>
<comment type="catalytic activity">
    <reaction evidence="18">
        <text>GTP + H2O = GDP + phosphate + H(+)</text>
        <dbReference type="Rhea" id="RHEA:19669"/>
        <dbReference type="ChEBI" id="CHEBI:15377"/>
        <dbReference type="ChEBI" id="CHEBI:15378"/>
        <dbReference type="ChEBI" id="CHEBI:37565"/>
        <dbReference type="ChEBI" id="CHEBI:43474"/>
        <dbReference type="ChEBI" id="CHEBI:58189"/>
        <dbReference type="EC" id="3.6.5.5"/>
    </reaction>
</comment>
<keyword evidence="12" id="KW-0446">Lipid-binding</keyword>
<evidence type="ECO:0000313" key="22">
    <source>
        <dbReference type="EMBL" id="KJE94458.1"/>
    </source>
</evidence>
<keyword evidence="11 19" id="KW-0175">Coiled coil</keyword>
<evidence type="ECO:0000256" key="20">
    <source>
        <dbReference type="SAM" id="MobiDB-lite"/>
    </source>
</evidence>
<evidence type="ECO:0000256" key="8">
    <source>
        <dbReference type="ARBA" id="ARBA00022801"/>
    </source>
</evidence>
<dbReference type="GO" id="GO:0003924">
    <property type="term" value="F:GTPase activity"/>
    <property type="evidence" value="ECO:0007669"/>
    <property type="project" value="InterPro"/>
</dbReference>
<dbReference type="GO" id="GO:0048312">
    <property type="term" value="P:intracellular distribution of mitochondria"/>
    <property type="evidence" value="ECO:0007669"/>
    <property type="project" value="TreeGrafter"/>
</dbReference>
<dbReference type="OrthoDB" id="415706at2759"/>
<keyword evidence="13" id="KW-0496">Mitochondrion</keyword>
<feature type="coiled-coil region" evidence="19">
    <location>
        <begin position="343"/>
        <end position="388"/>
    </location>
</feature>
<keyword evidence="9" id="KW-0809">Transit peptide</keyword>
<dbReference type="Pfam" id="PF19434">
    <property type="entry name" value="OPA1_C"/>
    <property type="match status" value="2"/>
</dbReference>
<evidence type="ECO:0000256" key="5">
    <source>
        <dbReference type="ARBA" id="ARBA00022703"/>
    </source>
</evidence>
<dbReference type="EC" id="3.6.5.5" evidence="3"/>
<gene>
    <name evidence="22" type="ORF">CAOG_005098</name>
</gene>
<evidence type="ECO:0000256" key="6">
    <source>
        <dbReference type="ARBA" id="ARBA00022741"/>
    </source>
</evidence>
<evidence type="ECO:0000256" key="12">
    <source>
        <dbReference type="ARBA" id="ARBA00023121"/>
    </source>
</evidence>
<dbReference type="PRINTS" id="PR00195">
    <property type="entry name" value="DYNAMIN"/>
</dbReference>
<dbReference type="PANTHER" id="PTHR11566">
    <property type="entry name" value="DYNAMIN"/>
    <property type="match status" value="1"/>
</dbReference>
<dbReference type="eggNOG" id="KOG0447">
    <property type="taxonomic scope" value="Eukaryota"/>
</dbReference>
<evidence type="ECO:0000256" key="19">
    <source>
        <dbReference type="SAM" id="Coils"/>
    </source>
</evidence>
<comment type="subcellular location">
    <subcellularLocation>
        <location evidence="1">Mitochondrion inner membrane</location>
        <topology evidence="1">Single-pass membrane protein</topology>
    </subcellularLocation>
    <subcellularLocation>
        <location evidence="2">Mitochondrion intermembrane space</location>
    </subcellularLocation>
</comment>
<dbReference type="InterPro" id="IPR001401">
    <property type="entry name" value="Dynamin_GTPase"/>
</dbReference>
<accession>A0A0D2WSL0</accession>
<evidence type="ECO:0000256" key="18">
    <source>
        <dbReference type="ARBA" id="ARBA00048040"/>
    </source>
</evidence>
<dbReference type="GO" id="GO:0008017">
    <property type="term" value="F:microtubule binding"/>
    <property type="evidence" value="ECO:0007669"/>
    <property type="project" value="TreeGrafter"/>
</dbReference>
<dbReference type="SUPFAM" id="SSF52540">
    <property type="entry name" value="P-loop containing nucleoside triphosphate hydrolases"/>
    <property type="match status" value="1"/>
</dbReference>
<evidence type="ECO:0000256" key="9">
    <source>
        <dbReference type="ARBA" id="ARBA00022946"/>
    </source>
</evidence>
<dbReference type="CDD" id="cd22249">
    <property type="entry name" value="UDM1_RNF168_RNF169-like"/>
    <property type="match status" value="1"/>
</dbReference>
<dbReference type="GO" id="GO:0005743">
    <property type="term" value="C:mitochondrial inner membrane"/>
    <property type="evidence" value="ECO:0007669"/>
    <property type="project" value="UniProtKB-SubCell"/>
</dbReference>
<dbReference type="GO" id="GO:0000266">
    <property type="term" value="P:mitochondrial fission"/>
    <property type="evidence" value="ECO:0007669"/>
    <property type="project" value="TreeGrafter"/>
</dbReference>
<evidence type="ECO:0000256" key="11">
    <source>
        <dbReference type="ARBA" id="ARBA00023054"/>
    </source>
</evidence>
<feature type="coiled-coil region" evidence="19">
    <location>
        <begin position="286"/>
        <end position="317"/>
    </location>
</feature>
<dbReference type="GO" id="GO:0006915">
    <property type="term" value="P:apoptotic process"/>
    <property type="evidence" value="ECO:0007669"/>
    <property type="project" value="UniProtKB-KW"/>
</dbReference>
<keyword evidence="6" id="KW-0547">Nucleotide-binding</keyword>
<evidence type="ECO:0000256" key="10">
    <source>
        <dbReference type="ARBA" id="ARBA00022989"/>
    </source>
</evidence>
<evidence type="ECO:0000256" key="3">
    <source>
        <dbReference type="ARBA" id="ARBA00011980"/>
    </source>
</evidence>
<evidence type="ECO:0000256" key="16">
    <source>
        <dbReference type="ARBA" id="ARBA00023157"/>
    </source>
</evidence>
<dbReference type="CDD" id="cd08771">
    <property type="entry name" value="DLP_1"/>
    <property type="match status" value="1"/>
</dbReference>
<dbReference type="GO" id="GO:0005758">
    <property type="term" value="C:mitochondrial intermembrane space"/>
    <property type="evidence" value="ECO:0007669"/>
    <property type="project" value="UniProtKB-SubCell"/>
</dbReference>
<dbReference type="InterPro" id="IPR027417">
    <property type="entry name" value="P-loop_NTPase"/>
</dbReference>
<reference evidence="23" key="1">
    <citation type="submission" date="2011-02" db="EMBL/GenBank/DDBJ databases">
        <title>The Genome Sequence of Capsaspora owczarzaki ATCC 30864.</title>
        <authorList>
            <person name="Russ C."/>
            <person name="Cuomo C."/>
            <person name="Burger G."/>
            <person name="Gray M.W."/>
            <person name="Holland P.W.H."/>
            <person name="King N."/>
            <person name="Lang F.B.F."/>
            <person name="Roger A.J."/>
            <person name="Ruiz-Trillo I."/>
            <person name="Young S.K."/>
            <person name="Zeng Q."/>
            <person name="Gargeya S."/>
            <person name="Alvarado L."/>
            <person name="Berlin A."/>
            <person name="Chapman S.B."/>
            <person name="Chen Z."/>
            <person name="Freedman E."/>
            <person name="Gellesch M."/>
            <person name="Goldberg J."/>
            <person name="Griggs A."/>
            <person name="Gujja S."/>
            <person name="Heilman E."/>
            <person name="Heiman D."/>
            <person name="Howarth C."/>
            <person name="Mehta T."/>
            <person name="Neiman D."/>
            <person name="Pearson M."/>
            <person name="Roberts A."/>
            <person name="Saif S."/>
            <person name="Shea T."/>
            <person name="Shenoy N."/>
            <person name="Sisk P."/>
            <person name="Stolte C."/>
            <person name="Sykes S."/>
            <person name="White J."/>
            <person name="Yandava C."/>
            <person name="Haas B."/>
            <person name="Nusbaum C."/>
            <person name="Birren B."/>
        </authorList>
    </citation>
    <scope>NUCLEOTIDE SEQUENCE</scope>
    <source>
        <strain evidence="23">ATCC 30864</strain>
    </source>
</reference>
<evidence type="ECO:0000313" key="23">
    <source>
        <dbReference type="Proteomes" id="UP000008743"/>
    </source>
</evidence>
<dbReference type="InterPro" id="IPR030381">
    <property type="entry name" value="G_DYNAMIN_dom"/>
</dbReference>
<dbReference type="PANTHER" id="PTHR11566:SF67">
    <property type="entry name" value="DYNAMIN-LIKE 120 KDA PROTEIN, MITOCHONDRIAL"/>
    <property type="match status" value="1"/>
</dbReference>
<keyword evidence="10" id="KW-1133">Transmembrane helix</keyword>
<dbReference type="EMBL" id="KE346367">
    <property type="protein sequence ID" value="KJE94458.1"/>
    <property type="molecule type" value="Genomic_DNA"/>
</dbReference>
<feature type="region of interest" description="Disordered" evidence="20">
    <location>
        <begin position="224"/>
        <end position="259"/>
    </location>
</feature>
<dbReference type="PROSITE" id="PS51718">
    <property type="entry name" value="G_DYNAMIN_2"/>
    <property type="match status" value="1"/>
</dbReference>
<protein>
    <recommendedName>
        <fullName evidence="17">Dynamin-like GTPase OPA1, mitochondrial</fullName>
        <ecNumber evidence="3">3.6.5.5</ecNumber>
    </recommendedName>
</protein>
<sequence length="1146" mass="126460">MLSAANRAASCSCFCSSASASAAVSAVARAALLRSLSSSAAAATSSAAATTTTRLGSTSAHSGARCLGARPMLLMTPGLAASPARTTSAAAAAARFHSASTSAVNSRASMSMSSRSALQSTAALAALQQTPASSSPFLLLLHHHQQQQQQGVRHFSAGSMFRIALGRISLISAGGAAIGASALKGYESFKASLPDMPALDALSNMLSDSADTAASWLSGVRDTFSTRGVPQDPSHTHQYDSSSGGDGGAGATPPPQQGNTTAAAIAAGAAAAGSDEETQKRNLERLLAAEEAVKAALAQVQQLLEVDKKRLAEIEQLQLKLEAAEVQRRADVDAERVKMDGEIALLQKEVDDKTRELMDTQQRLQREIDTLEKSNQELRTSYLHLKQTGATLSGGLSSATGGKRSTIEMYSDVLDLLAKTDKNFSVHDNLPRVVVVGDQSAGKTSVLEMIAQARIFPRGGGEMMTRSPIQVTLSEAPQRRAQFKGSTREYDLTSEDDLAALRNEIESRMRSSVQPGNTVSKETISLSVRGPRMPRMVLVDLPGIISHVTAGMAHETRDDILNMCKSHIHNPNAIILCIQDGSIDAERSSVADVVAGVDPKGERTIFVLTKVDLAEKLNTSPEKIKRILDGRIFQMNALGYFAVITGKGNTEDTIDDIRKYEEDYFLTSKLFKSGALKANQTTTGNLTRAVQKEFWRKVRSSIERQTELIKADLYNKETEWRNTFKGRVMSRDELFQLAKHDILENVATFGKIGAKEWEQMLFEKMWENIRPQVVDSIYLSSARSRDAAEFKTKMDVQLVKWARTILPGQSVEMGRSTLMTEFTRILQVWFCCWLGGSALPSFTLWQPVTHNYLLVLVVLRLLMQAGIVKLFADSEDVFGKLKVEVEQRSRNSHAWGNDVVENLAVIQQNALVDEDITNADTWRAAISFMHSTLLQYAQVLDKQSHELFGPGRTESWTRWTSATAQQKRQKAIRDELLSFLSSHKTWLHKFELDRDELATIRNNVKRNQKLEVNDEAIRDIFAVVYRDAFVKRGVEAASYCSSRFGQPYDKNQAPNDLQCRDVVLFWRVQEMLKTTSKTLRQQVMLHKSKLEREVKQVLETISTDTDAKRTLVTGRRVDLAEQIEVTRFIYQQLEKFISELNKERPQ</sequence>
<organism evidence="22 23">
    <name type="scientific">Capsaspora owczarzaki (strain ATCC 30864)</name>
    <dbReference type="NCBI Taxonomy" id="595528"/>
    <lineage>
        <taxon>Eukaryota</taxon>
        <taxon>Filasterea</taxon>
        <taxon>Capsaspora</taxon>
    </lineage>
</organism>
<evidence type="ECO:0000256" key="7">
    <source>
        <dbReference type="ARBA" id="ARBA00022792"/>
    </source>
</evidence>
<evidence type="ECO:0000256" key="15">
    <source>
        <dbReference type="ARBA" id="ARBA00023136"/>
    </source>
</evidence>
<evidence type="ECO:0000259" key="21">
    <source>
        <dbReference type="PROSITE" id="PS51718"/>
    </source>
</evidence>
<dbReference type="AlphaFoldDB" id="A0A0D2WSL0"/>
<evidence type="ECO:0000256" key="1">
    <source>
        <dbReference type="ARBA" id="ARBA00004434"/>
    </source>
</evidence>
<dbReference type="GO" id="GO:0016559">
    <property type="term" value="P:peroxisome fission"/>
    <property type="evidence" value="ECO:0007669"/>
    <property type="project" value="TreeGrafter"/>
</dbReference>
<keyword evidence="5" id="KW-0053">Apoptosis</keyword>
<evidence type="ECO:0000256" key="4">
    <source>
        <dbReference type="ARBA" id="ARBA00022692"/>
    </source>
</evidence>
<evidence type="ECO:0000256" key="2">
    <source>
        <dbReference type="ARBA" id="ARBA00004569"/>
    </source>
</evidence>
<evidence type="ECO:0000256" key="14">
    <source>
        <dbReference type="ARBA" id="ARBA00023134"/>
    </source>
</evidence>
<dbReference type="GO" id="GO:0005525">
    <property type="term" value="F:GTP binding"/>
    <property type="evidence" value="ECO:0007669"/>
    <property type="project" value="UniProtKB-KW"/>
</dbReference>
<dbReference type="InterPro" id="IPR045063">
    <property type="entry name" value="Dynamin_N"/>
</dbReference>
<evidence type="ECO:0000256" key="17">
    <source>
        <dbReference type="ARBA" id="ARBA00044791"/>
    </source>
</evidence>
<keyword evidence="23" id="KW-1185">Reference proteome</keyword>
<evidence type="ECO:0000256" key="13">
    <source>
        <dbReference type="ARBA" id="ARBA00023128"/>
    </source>
</evidence>
<keyword evidence="16" id="KW-1015">Disulfide bond</keyword>
<keyword evidence="4" id="KW-0812">Transmembrane</keyword>
<dbReference type="GO" id="GO:0008053">
    <property type="term" value="P:mitochondrial fusion"/>
    <property type="evidence" value="ECO:0007669"/>
    <property type="project" value="TreeGrafter"/>
</dbReference>
<dbReference type="GO" id="GO:0006897">
    <property type="term" value="P:endocytosis"/>
    <property type="evidence" value="ECO:0007669"/>
    <property type="project" value="TreeGrafter"/>
</dbReference>
<keyword evidence="14" id="KW-0342">GTP-binding</keyword>
<dbReference type="GO" id="GO:0005874">
    <property type="term" value="C:microtubule"/>
    <property type="evidence" value="ECO:0007669"/>
    <property type="project" value="TreeGrafter"/>
</dbReference>
<dbReference type="Gene3D" id="3.40.50.300">
    <property type="entry name" value="P-loop containing nucleotide triphosphate hydrolases"/>
    <property type="match status" value="1"/>
</dbReference>
<keyword evidence="8" id="KW-0378">Hydrolase</keyword>
<name>A0A0D2WSL0_CAPO3</name>
<dbReference type="PhylomeDB" id="A0A0D2WSL0"/>
<dbReference type="InterPro" id="IPR045817">
    <property type="entry name" value="OPA1_C"/>
</dbReference>
<proteinExistence type="predicted"/>